<organism evidence="1 2">
    <name type="scientific">Chaetomium globosum (strain ATCC 6205 / CBS 148.51 / DSM 1962 / NBRC 6347 / NRRL 1970)</name>
    <name type="common">Soil fungus</name>
    <dbReference type="NCBI Taxonomy" id="306901"/>
    <lineage>
        <taxon>Eukaryota</taxon>
        <taxon>Fungi</taxon>
        <taxon>Dikarya</taxon>
        <taxon>Ascomycota</taxon>
        <taxon>Pezizomycotina</taxon>
        <taxon>Sordariomycetes</taxon>
        <taxon>Sordariomycetidae</taxon>
        <taxon>Sordariales</taxon>
        <taxon>Chaetomiaceae</taxon>
        <taxon>Chaetomium</taxon>
    </lineage>
</organism>
<sequence>MDTASEGCGKGLPGRMLVWDSSMVFEGLGFTEGGRSSTSCSTARTPLT</sequence>
<dbReference type="HOGENOM" id="CLU_3159920_0_0_1"/>
<reference evidence="2" key="1">
    <citation type="journal article" date="2015" name="Genome Announc.">
        <title>Draft genome sequence of the cellulolytic fungus Chaetomium globosum.</title>
        <authorList>
            <person name="Cuomo C.A."/>
            <person name="Untereiner W.A."/>
            <person name="Ma L.-J."/>
            <person name="Grabherr M."/>
            <person name="Birren B.W."/>
        </authorList>
    </citation>
    <scope>NUCLEOTIDE SEQUENCE [LARGE SCALE GENOMIC DNA]</scope>
    <source>
        <strain evidence="2">ATCC 6205 / CBS 148.51 / DSM 1962 / NBRC 6347 / NRRL 1970</strain>
    </source>
</reference>
<name>Q2HHL2_CHAGB</name>
<dbReference type="Proteomes" id="UP000001056">
    <property type="component" value="Unassembled WGS sequence"/>
</dbReference>
<dbReference type="InParanoid" id="Q2HHL2"/>
<evidence type="ECO:0000313" key="1">
    <source>
        <dbReference type="EMBL" id="EAQ92057.1"/>
    </source>
</evidence>
<keyword evidence="2" id="KW-1185">Reference proteome</keyword>
<accession>Q2HHL2</accession>
<dbReference type="AlphaFoldDB" id="Q2HHL2"/>
<dbReference type="RefSeq" id="XP_001219513.1">
    <property type="nucleotide sequence ID" value="XM_001219512.1"/>
</dbReference>
<dbReference type="GeneID" id="4388344"/>
<evidence type="ECO:0000313" key="2">
    <source>
        <dbReference type="Proteomes" id="UP000001056"/>
    </source>
</evidence>
<protein>
    <submittedName>
        <fullName evidence="1">Uncharacterized protein</fullName>
    </submittedName>
</protein>
<gene>
    <name evidence="1" type="ORF">CHGG_00292</name>
</gene>
<dbReference type="VEuPathDB" id="FungiDB:CHGG_00292"/>
<dbReference type="EMBL" id="CH408029">
    <property type="protein sequence ID" value="EAQ92057.1"/>
    <property type="molecule type" value="Genomic_DNA"/>
</dbReference>
<proteinExistence type="predicted"/>